<dbReference type="Proteomes" id="UP000033423">
    <property type="component" value="Unassembled WGS sequence"/>
</dbReference>
<dbReference type="GO" id="GO:0004386">
    <property type="term" value="F:helicase activity"/>
    <property type="evidence" value="ECO:0007669"/>
    <property type="project" value="UniProtKB-KW"/>
</dbReference>
<organism evidence="3 4">
    <name type="scientific">Candidatus Magnetobacterium bavaricum</name>
    <dbReference type="NCBI Taxonomy" id="29290"/>
    <lineage>
        <taxon>Bacteria</taxon>
        <taxon>Pseudomonadati</taxon>
        <taxon>Nitrospirota</taxon>
        <taxon>Thermodesulfovibrionia</taxon>
        <taxon>Thermodesulfovibrionales</taxon>
        <taxon>Candidatus Magnetobacteriaceae</taxon>
        <taxon>Candidatus Magnetobacterium</taxon>
    </lineage>
</organism>
<protein>
    <submittedName>
        <fullName evidence="3">Helicase, SNF2 family</fullName>
    </submittedName>
</protein>
<keyword evidence="3" id="KW-0378">Hydrolase</keyword>
<accession>A0A0F3GWM5</accession>
<dbReference type="InterPro" id="IPR007527">
    <property type="entry name" value="Znf_SWIM"/>
</dbReference>
<evidence type="ECO:0000313" key="4">
    <source>
        <dbReference type="Proteomes" id="UP000033423"/>
    </source>
</evidence>
<dbReference type="PATRIC" id="fig|29290.4.peg.3611"/>
<comment type="caution">
    <text evidence="3">The sequence shown here is derived from an EMBL/GenBank/DDBJ whole genome shotgun (WGS) entry which is preliminary data.</text>
</comment>
<keyword evidence="1" id="KW-0479">Metal-binding</keyword>
<reference evidence="3 4" key="1">
    <citation type="submission" date="2015-02" db="EMBL/GenBank/DDBJ databases">
        <title>Single-cell genomics of uncultivated deep-branching MTB reveals a conserved set of magnetosome genes.</title>
        <authorList>
            <person name="Kolinko S."/>
            <person name="Richter M."/>
            <person name="Glockner F.O."/>
            <person name="Brachmann A."/>
            <person name="Schuler D."/>
        </authorList>
    </citation>
    <scope>NUCLEOTIDE SEQUENCE [LARGE SCALE GENOMIC DNA]</scope>
    <source>
        <strain evidence="3">TM-1</strain>
    </source>
</reference>
<gene>
    <name evidence="3" type="ORF">MBAV_002718</name>
</gene>
<sequence>MAKRTTFGNTWWGKAWVTAMEKIDYNTNRLPRGRRYANNGSVREIKISEGNVKAKVKGSRPSPYKIDIELPKFTEKQIKEIEGIINDNPALCSMLSIGQLPEGILSLLDSHKIHLFPNSWNDVQSDCSCPDWANPCKHLAAVYYIIANEVDKNPFIVFNLRGVPTERLISAAGIHDEQSHDQWEKYKEKFVPFDSVDMKEYYCSISAIPDLTFKPLDIGLMFLLLQDNPLFYRDGNLKEILSGIYKTVVGKIDTQFLIEDEDEGLLRDNDVYLSYNSNNVLQTFITPPDDLPSELDYKTDVNKVPIIDEKKFAIKYKEHNGCNVTFYKLVAYLANHPDPSECSTSLKFLKYTVSLSMALIRAAAFIPEVFAYSKDEFTIRYVPLINDEHIRNAIDYQAHLMPINVAYNQKAKTLLTRQGAYDILCWTITTLIHNLLTEMYSRISDTLLDTFTKGEVFKVTTFQQSNTAKSITDWLENLSIRKKDISPLIRIEMKEDDEFEVNVDIHNKALPSSPIIPLSQIFGKQKQLYSQPIDVVRTDILKQLVIASMHMPELKGILESKGLRPSIVTLQDMANIIGKVHTVFEILGISIVIPKGLRDLAKPRLFLKASTKSGSTAVSYISLN</sequence>
<feature type="domain" description="SWIM-type" evidence="2">
    <location>
        <begin position="111"/>
        <end position="147"/>
    </location>
</feature>
<evidence type="ECO:0000259" key="2">
    <source>
        <dbReference type="PROSITE" id="PS50966"/>
    </source>
</evidence>
<keyword evidence="3" id="KW-0067">ATP-binding</keyword>
<dbReference type="AlphaFoldDB" id="A0A0F3GWM5"/>
<keyword evidence="3" id="KW-0347">Helicase</keyword>
<dbReference type="Pfam" id="PF04434">
    <property type="entry name" value="SWIM"/>
    <property type="match status" value="1"/>
</dbReference>
<keyword evidence="4" id="KW-1185">Reference proteome</keyword>
<dbReference type="PANTHER" id="PTHR38133:SF1">
    <property type="entry name" value="SLR1429 PROTEIN"/>
    <property type="match status" value="1"/>
</dbReference>
<evidence type="ECO:0000313" key="3">
    <source>
        <dbReference type="EMBL" id="KJU85088.1"/>
    </source>
</evidence>
<dbReference type="EMBL" id="LACI01001165">
    <property type="protein sequence ID" value="KJU85088.1"/>
    <property type="molecule type" value="Genomic_DNA"/>
</dbReference>
<keyword evidence="1" id="KW-0863">Zinc-finger</keyword>
<dbReference type="PANTHER" id="PTHR38133">
    <property type="entry name" value="SLR1429 PROTEIN"/>
    <property type="match status" value="1"/>
</dbReference>
<keyword evidence="1" id="KW-0862">Zinc</keyword>
<name>A0A0F3GWM5_9BACT</name>
<dbReference type="GO" id="GO:0008270">
    <property type="term" value="F:zinc ion binding"/>
    <property type="evidence" value="ECO:0007669"/>
    <property type="project" value="UniProtKB-KW"/>
</dbReference>
<proteinExistence type="predicted"/>
<keyword evidence="3" id="KW-0547">Nucleotide-binding</keyword>
<dbReference type="PROSITE" id="PS50966">
    <property type="entry name" value="ZF_SWIM"/>
    <property type="match status" value="1"/>
</dbReference>
<evidence type="ECO:0000256" key="1">
    <source>
        <dbReference type="PROSITE-ProRule" id="PRU00325"/>
    </source>
</evidence>